<dbReference type="Proteomes" id="UP000183206">
    <property type="component" value="Unassembled WGS sequence"/>
</dbReference>
<evidence type="ECO:0000259" key="1">
    <source>
        <dbReference type="Pfam" id="PF00534"/>
    </source>
</evidence>
<sequence length="379" mass="42315">MNILFIANARIPTEKAHGIQIMKMCEALAREGADVSLIVPHLRGNPITTDPFDFYGVERNFRIKKLPAANLPRFGSVGFRIRSVIFACAAFFYSLSARADVVYSREPLPLFLLRLAGKTTALEIHDIPERKLWLYAFLVKHVSFIISTNAWKRDRIREFLPRKNADVLVCPNGIDPEEFAVTESVAEAREKLGLDRKKPIVVYAGQLYNWKGADVLGRAANVMKDALVVFVGGSARECTDFRAVHRADNIIMAGQKPHADIPLYLRAADVAVLPNVPVTRESVYATSPLKLFEYMIAGVPIVASDLPSIREILNERNALLVPPGDAGELARGVTALLRDSDRAKRLAAQAHEDVLRFTWKSRTRAILTFIRGTEEICRL</sequence>
<evidence type="ECO:0000259" key="2">
    <source>
        <dbReference type="Pfam" id="PF13439"/>
    </source>
</evidence>
<accession>A0A1J4VG57</accession>
<dbReference type="PANTHER" id="PTHR12526">
    <property type="entry name" value="GLYCOSYLTRANSFERASE"/>
    <property type="match status" value="1"/>
</dbReference>
<dbReference type="AlphaFoldDB" id="A0A1J4VG57"/>
<dbReference type="CDD" id="cd03794">
    <property type="entry name" value="GT4_WbuB-like"/>
    <property type="match status" value="1"/>
</dbReference>
<dbReference type="EMBL" id="MNVO01000006">
    <property type="protein sequence ID" value="OIO33478.1"/>
    <property type="molecule type" value="Genomic_DNA"/>
</dbReference>
<feature type="domain" description="Glycosyl transferase family 1" evidence="1">
    <location>
        <begin position="187"/>
        <end position="351"/>
    </location>
</feature>
<dbReference type="STRING" id="1805282.AUJ44_00375"/>
<dbReference type="InterPro" id="IPR028098">
    <property type="entry name" value="Glyco_trans_4-like_N"/>
</dbReference>
<evidence type="ECO:0000313" key="4">
    <source>
        <dbReference type="Proteomes" id="UP000183206"/>
    </source>
</evidence>
<gene>
    <name evidence="3" type="ORF">AUJ44_00375</name>
</gene>
<dbReference type="GO" id="GO:0016757">
    <property type="term" value="F:glycosyltransferase activity"/>
    <property type="evidence" value="ECO:0007669"/>
    <property type="project" value="InterPro"/>
</dbReference>
<dbReference type="Pfam" id="PF00534">
    <property type="entry name" value="Glycos_transf_1"/>
    <property type="match status" value="1"/>
</dbReference>
<comment type="caution">
    <text evidence="3">The sequence shown here is derived from an EMBL/GenBank/DDBJ whole genome shotgun (WGS) entry which is preliminary data.</text>
</comment>
<dbReference type="InterPro" id="IPR001296">
    <property type="entry name" value="Glyco_trans_1"/>
</dbReference>
<dbReference type="Pfam" id="PF13439">
    <property type="entry name" value="Glyco_transf_4"/>
    <property type="match status" value="1"/>
</dbReference>
<protein>
    <submittedName>
        <fullName evidence="3">Uncharacterized protein</fullName>
    </submittedName>
</protein>
<feature type="domain" description="Glycosyltransferase subfamily 4-like N-terminal" evidence="2">
    <location>
        <begin position="21"/>
        <end position="177"/>
    </location>
</feature>
<dbReference type="SUPFAM" id="SSF53756">
    <property type="entry name" value="UDP-Glycosyltransferase/glycogen phosphorylase"/>
    <property type="match status" value="1"/>
</dbReference>
<evidence type="ECO:0000313" key="3">
    <source>
        <dbReference type="EMBL" id="OIO33478.1"/>
    </source>
</evidence>
<organism evidence="3 4">
    <name type="scientific">Candidatus Nomurabacteria bacterium CG1_02_47_685</name>
    <dbReference type="NCBI Taxonomy" id="1805282"/>
    <lineage>
        <taxon>Bacteria</taxon>
        <taxon>Candidatus Nomuraibacteriota</taxon>
    </lineage>
</organism>
<proteinExistence type="predicted"/>
<dbReference type="Gene3D" id="3.40.50.2000">
    <property type="entry name" value="Glycogen Phosphorylase B"/>
    <property type="match status" value="2"/>
</dbReference>
<reference evidence="3 4" key="1">
    <citation type="journal article" date="2016" name="Environ. Microbiol.">
        <title>Genomic resolution of a cold subsurface aquifer community provides metabolic insights for novel microbes adapted to high CO concentrations.</title>
        <authorList>
            <person name="Probst A.J."/>
            <person name="Castelle C.J."/>
            <person name="Singh A."/>
            <person name="Brown C.T."/>
            <person name="Anantharaman K."/>
            <person name="Sharon I."/>
            <person name="Hug L.A."/>
            <person name="Burstein D."/>
            <person name="Emerson J.B."/>
            <person name="Thomas B.C."/>
            <person name="Banfield J.F."/>
        </authorList>
    </citation>
    <scope>NUCLEOTIDE SEQUENCE [LARGE SCALE GENOMIC DNA]</scope>
    <source>
        <strain evidence="3">CG1_02_47_685</strain>
    </source>
</reference>
<name>A0A1J4VG57_9BACT</name>